<dbReference type="InterPro" id="IPR018391">
    <property type="entry name" value="PQQ_b-propeller_rpt"/>
</dbReference>
<feature type="domain" description="Pyrrolo-quinoline quinone repeat" evidence="6">
    <location>
        <begin position="76"/>
        <end position="312"/>
    </location>
</feature>
<evidence type="ECO:0000256" key="1">
    <source>
        <dbReference type="ARBA" id="ARBA00022729"/>
    </source>
</evidence>
<feature type="signal peptide" evidence="5">
    <location>
        <begin position="1"/>
        <end position="23"/>
    </location>
</feature>
<dbReference type="InterPro" id="IPR002372">
    <property type="entry name" value="PQQ_rpt_dom"/>
</dbReference>
<dbReference type="SMART" id="SM00564">
    <property type="entry name" value="PQQ"/>
    <property type="match status" value="7"/>
</dbReference>
<evidence type="ECO:0000313" key="8">
    <source>
        <dbReference type="Proteomes" id="UP000254512"/>
    </source>
</evidence>
<dbReference type="Proteomes" id="UP000254512">
    <property type="component" value="Unassembled WGS sequence"/>
</dbReference>
<sequence length="386" mass="41301">MIHKGWKRVGAVALLGVLLTGCAGEEDSIQMAPVPAVDSEFTPAQVWKTRVGDGVGNYFTNLSPVEAYGKIFAADREGVVQAINVEEGSLLWRVDLGDVTPALLSGGLTAAYSKVYVGTETGNLIALDEETGETVWQVNAGGEILSKPLADESLVIVNTSRGELAAFDAESGEERWRISSDVPNLTLRGDSSPVSTAGGVFWGMANGRLGAAFIENGNIIWQQPIASPKGATEIDRLVDVDATPVIDGALLYAVGYNGQLVAIDLRSGRSVWKRNYSSSTDFLVAGSYLFLITDKDHVIAVDVRSGTEIWQNRELEYRQLTPPASISGYVVVGDAEGYLHWMDPSSGEFVAQQKIDSSGIAVSPLNVEDGYIVITRDGTISKNQTL</sequence>
<dbReference type="PROSITE" id="PS51257">
    <property type="entry name" value="PROKAR_LIPOPROTEIN"/>
    <property type="match status" value="1"/>
</dbReference>
<dbReference type="EMBL" id="UGHD01000002">
    <property type="protein sequence ID" value="STO58246.1"/>
    <property type="molecule type" value="Genomic_DNA"/>
</dbReference>
<feature type="chain" id="PRO_5017093719" description="Outer membrane protein assembly factor BamB" evidence="5">
    <location>
        <begin position="24"/>
        <end position="386"/>
    </location>
</feature>
<evidence type="ECO:0000313" key="7">
    <source>
        <dbReference type="EMBL" id="STO58246.1"/>
    </source>
</evidence>
<dbReference type="InterPro" id="IPR017687">
    <property type="entry name" value="BamB"/>
</dbReference>
<evidence type="ECO:0000256" key="3">
    <source>
        <dbReference type="ARBA" id="ARBA00023237"/>
    </source>
</evidence>
<dbReference type="KEGG" id="gho:AL542_13110"/>
<organism evidence="7 8">
    <name type="scientific">Grimontia hollisae</name>
    <name type="common">Vibrio hollisae</name>
    <dbReference type="NCBI Taxonomy" id="673"/>
    <lineage>
        <taxon>Bacteria</taxon>
        <taxon>Pseudomonadati</taxon>
        <taxon>Pseudomonadota</taxon>
        <taxon>Gammaproteobacteria</taxon>
        <taxon>Vibrionales</taxon>
        <taxon>Vibrionaceae</taxon>
        <taxon>Grimontia</taxon>
    </lineage>
</organism>
<keyword evidence="4 7" id="KW-0449">Lipoprotein</keyword>
<reference evidence="7 8" key="1">
    <citation type="submission" date="2018-06" db="EMBL/GenBank/DDBJ databases">
        <authorList>
            <consortium name="Pathogen Informatics"/>
            <person name="Doyle S."/>
        </authorList>
    </citation>
    <scope>NUCLEOTIDE SEQUENCE [LARGE SCALE GENOMIC DNA]</scope>
    <source>
        <strain evidence="7 8">NCTC11645</strain>
    </source>
</reference>
<evidence type="ECO:0000256" key="2">
    <source>
        <dbReference type="ARBA" id="ARBA00023136"/>
    </source>
</evidence>
<dbReference type="NCBIfam" id="TIGR03300">
    <property type="entry name" value="assembly_YfgL"/>
    <property type="match status" value="1"/>
</dbReference>
<comment type="subcellular location">
    <subcellularLocation>
        <location evidence="4">Cell outer membrane</location>
        <topology evidence="4">Lipid-anchor</topology>
    </subcellularLocation>
</comment>
<dbReference type="Pfam" id="PF13360">
    <property type="entry name" value="PQQ_2"/>
    <property type="match status" value="1"/>
</dbReference>
<name>A0A377HQ35_GRIHO</name>
<dbReference type="InterPro" id="IPR015943">
    <property type="entry name" value="WD40/YVTN_repeat-like_dom_sf"/>
</dbReference>
<dbReference type="PANTHER" id="PTHR34512:SF30">
    <property type="entry name" value="OUTER MEMBRANE PROTEIN ASSEMBLY FACTOR BAMB"/>
    <property type="match status" value="1"/>
</dbReference>
<dbReference type="AlphaFoldDB" id="A0A377HQ35"/>
<dbReference type="HAMAP" id="MF_00923">
    <property type="entry name" value="OM_assembly_BamB"/>
    <property type="match status" value="1"/>
</dbReference>
<keyword evidence="1 4" id="KW-0732">Signal</keyword>
<evidence type="ECO:0000259" key="6">
    <source>
        <dbReference type="Pfam" id="PF13360"/>
    </source>
</evidence>
<dbReference type="GO" id="GO:0043165">
    <property type="term" value="P:Gram-negative-bacterium-type cell outer membrane assembly"/>
    <property type="evidence" value="ECO:0007669"/>
    <property type="project" value="UniProtKB-UniRule"/>
</dbReference>
<dbReference type="NCBIfam" id="NF008351">
    <property type="entry name" value="PRK11138.1"/>
    <property type="match status" value="1"/>
</dbReference>
<dbReference type="Gene3D" id="2.130.10.10">
    <property type="entry name" value="YVTN repeat-like/Quinoprotein amine dehydrogenase"/>
    <property type="match status" value="1"/>
</dbReference>
<accession>A0A377HQ35</accession>
<dbReference type="GO" id="GO:0009279">
    <property type="term" value="C:cell outer membrane"/>
    <property type="evidence" value="ECO:0007669"/>
    <property type="project" value="UniProtKB-SubCell"/>
</dbReference>
<keyword evidence="2 4" id="KW-0472">Membrane</keyword>
<comment type="similarity">
    <text evidence="4">Belongs to the BamB family.</text>
</comment>
<dbReference type="PANTHER" id="PTHR34512">
    <property type="entry name" value="CELL SURFACE PROTEIN"/>
    <property type="match status" value="1"/>
</dbReference>
<evidence type="ECO:0000256" key="5">
    <source>
        <dbReference type="SAM" id="SignalP"/>
    </source>
</evidence>
<gene>
    <name evidence="7" type="primary">yfgL</name>
    <name evidence="4" type="synonym">bamB</name>
    <name evidence="7" type="ORF">NCTC11645_02675</name>
</gene>
<comment type="function">
    <text evidence="4">Part of the outer membrane protein assembly complex, which is involved in assembly and insertion of beta-barrel proteins into the outer membrane.</text>
</comment>
<keyword evidence="4" id="KW-0564">Palmitate</keyword>
<evidence type="ECO:0000256" key="4">
    <source>
        <dbReference type="HAMAP-Rule" id="MF_00923"/>
    </source>
</evidence>
<protein>
    <recommendedName>
        <fullName evidence="4">Outer membrane protein assembly factor BamB</fullName>
    </recommendedName>
</protein>
<dbReference type="GO" id="GO:0051205">
    <property type="term" value="P:protein insertion into membrane"/>
    <property type="evidence" value="ECO:0007669"/>
    <property type="project" value="UniProtKB-UniRule"/>
</dbReference>
<dbReference type="STRING" id="673.AL542_13110"/>
<dbReference type="SUPFAM" id="SSF50998">
    <property type="entry name" value="Quinoprotein alcohol dehydrogenase-like"/>
    <property type="match status" value="1"/>
</dbReference>
<dbReference type="InterPro" id="IPR011047">
    <property type="entry name" value="Quinoprotein_ADH-like_sf"/>
</dbReference>
<keyword evidence="3 4" id="KW-0998">Cell outer membrane</keyword>
<comment type="subunit">
    <text evidence="4">Part of the Bam complex.</text>
</comment>
<proteinExistence type="inferred from homology"/>